<evidence type="ECO:0000256" key="4">
    <source>
        <dbReference type="ARBA" id="ARBA00023239"/>
    </source>
</evidence>
<dbReference type="AlphaFoldDB" id="A0A1F6C3Z1"/>
<dbReference type="GO" id="GO:0016846">
    <property type="term" value="F:carbon-sulfur lyase activity"/>
    <property type="evidence" value="ECO:0007669"/>
    <property type="project" value="InterPro"/>
</dbReference>
<evidence type="ECO:0000256" key="3">
    <source>
        <dbReference type="ARBA" id="ARBA00022833"/>
    </source>
</evidence>
<reference evidence="6 7" key="1">
    <citation type="journal article" date="2016" name="Nat. Commun.">
        <title>Thousands of microbial genomes shed light on interconnected biogeochemical processes in an aquifer system.</title>
        <authorList>
            <person name="Anantharaman K."/>
            <person name="Brown C.T."/>
            <person name="Hug L.A."/>
            <person name="Sharon I."/>
            <person name="Castelle C.J."/>
            <person name="Probst A.J."/>
            <person name="Thomas B.C."/>
            <person name="Singh A."/>
            <person name="Wilkins M.J."/>
            <person name="Karaoz U."/>
            <person name="Brodie E.L."/>
            <person name="Williams K.H."/>
            <person name="Hubbard S.S."/>
            <person name="Banfield J.F."/>
        </authorList>
    </citation>
    <scope>NUCLEOTIDE SEQUENCE [LARGE SCALE GENOMIC DNA]</scope>
    <source>
        <strain evidence="7">RIFCSPLOWO2_12_FULL_64_10</strain>
    </source>
</reference>
<dbReference type="GO" id="GO:0046872">
    <property type="term" value="F:metal ion binding"/>
    <property type="evidence" value="ECO:0007669"/>
    <property type="project" value="UniProtKB-KW"/>
</dbReference>
<evidence type="ECO:0000256" key="1">
    <source>
        <dbReference type="ARBA" id="ARBA00005495"/>
    </source>
</evidence>
<comment type="caution">
    <text evidence="6">The sequence shown here is derived from an EMBL/GenBank/DDBJ whole genome shotgun (WGS) entry which is preliminary data.</text>
</comment>
<keyword evidence="3" id="KW-0862">Zinc</keyword>
<comment type="similarity">
    <text evidence="1">Belongs to the Gfa family.</text>
</comment>
<accession>A0A1F6C3Z1</accession>
<dbReference type="Gene3D" id="3.90.1590.10">
    <property type="entry name" value="glutathione-dependent formaldehyde- activating enzyme (gfa)"/>
    <property type="match status" value="1"/>
</dbReference>
<dbReference type="InterPro" id="IPR011057">
    <property type="entry name" value="Mss4-like_sf"/>
</dbReference>
<dbReference type="PANTHER" id="PTHR33337">
    <property type="entry name" value="GFA DOMAIN-CONTAINING PROTEIN"/>
    <property type="match status" value="1"/>
</dbReference>
<name>A0A1F6C3Z1_HANXR</name>
<evidence type="ECO:0000259" key="5">
    <source>
        <dbReference type="PROSITE" id="PS51891"/>
    </source>
</evidence>
<evidence type="ECO:0000256" key="2">
    <source>
        <dbReference type="ARBA" id="ARBA00022723"/>
    </source>
</evidence>
<dbReference type="Proteomes" id="UP000178606">
    <property type="component" value="Unassembled WGS sequence"/>
</dbReference>
<dbReference type="PANTHER" id="PTHR33337:SF40">
    <property type="entry name" value="CENP-V_GFA DOMAIN-CONTAINING PROTEIN-RELATED"/>
    <property type="match status" value="1"/>
</dbReference>
<dbReference type="Pfam" id="PF04828">
    <property type="entry name" value="GFA"/>
    <property type="match status" value="1"/>
</dbReference>
<protein>
    <recommendedName>
        <fullName evidence="5">CENP-V/GFA domain-containing protein</fullName>
    </recommendedName>
</protein>
<evidence type="ECO:0000313" key="6">
    <source>
        <dbReference type="EMBL" id="OGG43936.1"/>
    </source>
</evidence>
<organism evidence="6 7">
    <name type="scientific">Handelsmanbacteria sp. (strain RIFCSPLOWO2_12_FULL_64_10)</name>
    <dbReference type="NCBI Taxonomy" id="1817868"/>
    <lineage>
        <taxon>Bacteria</taxon>
        <taxon>Candidatus Handelsmaniibacteriota</taxon>
    </lineage>
</organism>
<dbReference type="InterPro" id="IPR006913">
    <property type="entry name" value="CENP-V/GFA"/>
</dbReference>
<evidence type="ECO:0000313" key="7">
    <source>
        <dbReference type="Proteomes" id="UP000178606"/>
    </source>
</evidence>
<keyword evidence="4" id="KW-0456">Lyase</keyword>
<keyword evidence="2" id="KW-0479">Metal-binding</keyword>
<dbReference type="SUPFAM" id="SSF51316">
    <property type="entry name" value="Mss4-like"/>
    <property type="match status" value="1"/>
</dbReference>
<dbReference type="PROSITE" id="PS51891">
    <property type="entry name" value="CENP_V_GFA"/>
    <property type="match status" value="1"/>
</dbReference>
<dbReference type="EMBL" id="MFKF01000422">
    <property type="protein sequence ID" value="OGG43936.1"/>
    <property type="molecule type" value="Genomic_DNA"/>
</dbReference>
<feature type="domain" description="CENP-V/GFA" evidence="5">
    <location>
        <begin position="6"/>
        <end position="120"/>
    </location>
</feature>
<sequence>MATIQIEGGCYCGAVRYLANEKPKYQAICFCANCRRAVGAQSVAWVTFTTDRFSFVKGSPARFRTDTEAWRTFCRDCGSSLTYESDDRPGEIDAVTASLDRPEDFPPNRRVFEEERLPWDTFRIETPASTDEPKRD</sequence>
<gene>
    <name evidence="6" type="ORF">A3F84_18945</name>
</gene>
<proteinExistence type="inferred from homology"/>